<dbReference type="Proteomes" id="UP000295136">
    <property type="component" value="Unassembled WGS sequence"/>
</dbReference>
<sequence length="450" mass="48383">MATTKQPGGRRPRPNRVHDAPEERGMTVPTLSTAERDRRWELARAFMEHEGLDALLVFGEHEDAGPAQVAYDTWFTNGRPGTTVVFPRTGDPLCLLPGPLFIADHLESSRRDDMWIPPGNLRGSRHSAAIAETLGGLGLAKGRIGVVGLGPHLPWHPEGILPYRLWDTVLSRFPQAEFTPVDVAFAQLVSRLSPEELDLVRHSAAIGDAMVRAMVGTAAPGVSESEVYAAGMSEGYRRGTLPAAMHFWSGPDQVASAPPEWGYRAKAPRVLLEGDVIYAEVFCNFGGRHTQHQVTIAVGEVHEDFHRAGAVARAAYDAGLEALRPGRTFGELVEAVHEPILAADGSVYSIAVHSLNPGLALGAIRTDVGGLPGAEDYPPVPEGGTLFADMVLEPGMTFVLEPNYAFGRRMVHLGGTVVVGEDRPVELNPYTAKILRAAGTPAPGHRRSVA</sequence>
<dbReference type="InterPro" id="IPR000994">
    <property type="entry name" value="Pept_M24"/>
</dbReference>
<dbReference type="SUPFAM" id="SSF55920">
    <property type="entry name" value="Creatinase/aminopeptidase"/>
    <property type="match status" value="1"/>
</dbReference>
<dbReference type="AlphaFoldDB" id="A0A4R5FFX2"/>
<accession>A0A4R5FFX2</accession>
<organism evidence="3 4">
    <name type="scientific">Nonomuraea mesophila</name>
    <dbReference type="NCBI Taxonomy" id="2530382"/>
    <lineage>
        <taxon>Bacteria</taxon>
        <taxon>Bacillati</taxon>
        <taxon>Actinomycetota</taxon>
        <taxon>Actinomycetes</taxon>
        <taxon>Streptosporangiales</taxon>
        <taxon>Streptosporangiaceae</taxon>
        <taxon>Nonomuraea</taxon>
    </lineage>
</organism>
<keyword evidence="3" id="KW-0645">Protease</keyword>
<proteinExistence type="predicted"/>
<evidence type="ECO:0000256" key="1">
    <source>
        <dbReference type="SAM" id="MobiDB-lite"/>
    </source>
</evidence>
<keyword evidence="3" id="KW-0378">Hydrolase</keyword>
<dbReference type="PANTHER" id="PTHR46112:SF2">
    <property type="entry name" value="XAA-PRO AMINOPEPTIDASE P-RELATED"/>
    <property type="match status" value="1"/>
</dbReference>
<dbReference type="RefSeq" id="WP_132631821.1">
    <property type="nucleotide sequence ID" value="NZ_SMLD01000049.1"/>
</dbReference>
<feature type="domain" description="Peptidase M24" evidence="2">
    <location>
        <begin position="199"/>
        <end position="420"/>
    </location>
</feature>
<dbReference type="GO" id="GO:0004177">
    <property type="term" value="F:aminopeptidase activity"/>
    <property type="evidence" value="ECO:0007669"/>
    <property type="project" value="UniProtKB-KW"/>
</dbReference>
<dbReference type="InterPro" id="IPR029149">
    <property type="entry name" value="Creatin/AminoP/Spt16_N"/>
</dbReference>
<feature type="compositionally biased region" description="Basic and acidic residues" evidence="1">
    <location>
        <begin position="16"/>
        <end position="25"/>
    </location>
</feature>
<dbReference type="PANTHER" id="PTHR46112">
    <property type="entry name" value="AMINOPEPTIDASE"/>
    <property type="match status" value="1"/>
</dbReference>
<name>A0A4R5FFX2_9ACTN</name>
<keyword evidence="4" id="KW-1185">Reference proteome</keyword>
<evidence type="ECO:0000259" key="2">
    <source>
        <dbReference type="Pfam" id="PF00557"/>
    </source>
</evidence>
<comment type="caution">
    <text evidence="3">The sequence shown here is derived from an EMBL/GenBank/DDBJ whole genome shotgun (WGS) entry which is preliminary data.</text>
</comment>
<reference evidence="3 4" key="1">
    <citation type="submission" date="2019-03" db="EMBL/GenBank/DDBJ databases">
        <title>Draft genome sequences of novel Actinobacteria.</title>
        <authorList>
            <person name="Sahin N."/>
            <person name="Ay H."/>
            <person name="Saygin H."/>
        </authorList>
    </citation>
    <scope>NUCLEOTIDE SEQUENCE [LARGE SCALE GENOMIC DNA]</scope>
    <source>
        <strain evidence="3 4">6K102</strain>
    </source>
</reference>
<evidence type="ECO:0000313" key="4">
    <source>
        <dbReference type="Proteomes" id="UP000295136"/>
    </source>
</evidence>
<dbReference type="EMBL" id="SMLD01000049">
    <property type="protein sequence ID" value="TDE49904.1"/>
    <property type="molecule type" value="Genomic_DNA"/>
</dbReference>
<dbReference type="Gene3D" id="3.40.350.10">
    <property type="entry name" value="Creatinase/prolidase N-terminal domain"/>
    <property type="match status" value="1"/>
</dbReference>
<dbReference type="Gene3D" id="3.90.230.10">
    <property type="entry name" value="Creatinase/methionine aminopeptidase superfamily"/>
    <property type="match status" value="1"/>
</dbReference>
<gene>
    <name evidence="3" type="ORF">E1295_19835</name>
</gene>
<evidence type="ECO:0000313" key="3">
    <source>
        <dbReference type="EMBL" id="TDE49904.1"/>
    </source>
</evidence>
<dbReference type="Pfam" id="PF00557">
    <property type="entry name" value="Peptidase_M24"/>
    <property type="match status" value="1"/>
</dbReference>
<dbReference type="InterPro" id="IPR050659">
    <property type="entry name" value="Peptidase_M24B"/>
</dbReference>
<dbReference type="InterPro" id="IPR036005">
    <property type="entry name" value="Creatinase/aminopeptidase-like"/>
</dbReference>
<feature type="region of interest" description="Disordered" evidence="1">
    <location>
        <begin position="1"/>
        <end position="27"/>
    </location>
</feature>
<dbReference type="SUPFAM" id="SSF53092">
    <property type="entry name" value="Creatinase/prolidase N-terminal domain"/>
    <property type="match status" value="1"/>
</dbReference>
<keyword evidence="3" id="KW-0031">Aminopeptidase</keyword>
<dbReference type="CDD" id="cd01066">
    <property type="entry name" value="APP_MetAP"/>
    <property type="match status" value="1"/>
</dbReference>
<protein>
    <submittedName>
        <fullName evidence="3">Aminopeptidase P family protein</fullName>
    </submittedName>
</protein>